<comment type="similarity">
    <text evidence="2">Belongs to the TMEM9 family.</text>
</comment>
<keyword evidence="7" id="KW-0732">Signal</keyword>
<name>A0ABM1MCV8_NICVS</name>
<evidence type="ECO:0000256" key="1">
    <source>
        <dbReference type="ARBA" id="ARBA00004370"/>
    </source>
</evidence>
<feature type="signal peptide" evidence="7">
    <location>
        <begin position="1"/>
        <end position="19"/>
    </location>
</feature>
<dbReference type="GeneID" id="108559588"/>
<dbReference type="RefSeq" id="XP_017772408.1">
    <property type="nucleotide sequence ID" value="XM_017916919.1"/>
</dbReference>
<dbReference type="PANTHER" id="PTHR13064">
    <property type="entry name" value="TRANSMEMBRANE PROTEIN 9 FAMILY MEMBER"/>
    <property type="match status" value="1"/>
</dbReference>
<keyword evidence="8" id="KW-1185">Reference proteome</keyword>
<dbReference type="RefSeq" id="XP_017772407.1">
    <property type="nucleotide sequence ID" value="XM_017916918.1"/>
</dbReference>
<keyword evidence="3 6" id="KW-0812">Transmembrane</keyword>
<dbReference type="Pfam" id="PF05434">
    <property type="entry name" value="Tmemb_9"/>
    <property type="match status" value="1"/>
</dbReference>
<evidence type="ECO:0000256" key="2">
    <source>
        <dbReference type="ARBA" id="ARBA00007264"/>
    </source>
</evidence>
<feature type="chain" id="PRO_5045022692" evidence="7">
    <location>
        <begin position="20"/>
        <end position="191"/>
    </location>
</feature>
<evidence type="ECO:0000313" key="9">
    <source>
        <dbReference type="RefSeq" id="XP_017772406.1"/>
    </source>
</evidence>
<feature type="transmembrane region" description="Helical" evidence="6">
    <location>
        <begin position="96"/>
        <end position="121"/>
    </location>
</feature>
<evidence type="ECO:0000256" key="6">
    <source>
        <dbReference type="SAM" id="Phobius"/>
    </source>
</evidence>
<evidence type="ECO:0000256" key="7">
    <source>
        <dbReference type="SAM" id="SignalP"/>
    </source>
</evidence>
<gene>
    <name evidence="9 10 11" type="primary">LOC108559588</name>
</gene>
<dbReference type="PANTHER" id="PTHR13064:SF6">
    <property type="entry name" value="TRANSMEMBRANE PROTEIN 9"/>
    <property type="match status" value="1"/>
</dbReference>
<reference evidence="9 10" key="1">
    <citation type="submission" date="2025-05" db="UniProtKB">
        <authorList>
            <consortium name="RefSeq"/>
        </authorList>
    </citation>
    <scope>IDENTIFICATION</scope>
    <source>
        <tissue evidence="9 10">Whole Larva</tissue>
    </source>
</reference>
<keyword evidence="4 6" id="KW-1133">Transmembrane helix</keyword>
<evidence type="ECO:0000256" key="5">
    <source>
        <dbReference type="ARBA" id="ARBA00023136"/>
    </source>
</evidence>
<dbReference type="Proteomes" id="UP000695000">
    <property type="component" value="Unplaced"/>
</dbReference>
<organism evidence="8 11">
    <name type="scientific">Nicrophorus vespilloides</name>
    <name type="common">Boreal carrion beetle</name>
    <dbReference type="NCBI Taxonomy" id="110193"/>
    <lineage>
        <taxon>Eukaryota</taxon>
        <taxon>Metazoa</taxon>
        <taxon>Ecdysozoa</taxon>
        <taxon>Arthropoda</taxon>
        <taxon>Hexapoda</taxon>
        <taxon>Insecta</taxon>
        <taxon>Pterygota</taxon>
        <taxon>Neoptera</taxon>
        <taxon>Endopterygota</taxon>
        <taxon>Coleoptera</taxon>
        <taxon>Polyphaga</taxon>
        <taxon>Staphyliniformia</taxon>
        <taxon>Silphidae</taxon>
        <taxon>Nicrophorinae</taxon>
        <taxon>Nicrophorus</taxon>
    </lineage>
</organism>
<dbReference type="InterPro" id="IPR008853">
    <property type="entry name" value="TMEM9/TMEM9B"/>
</dbReference>
<comment type="subcellular location">
    <subcellularLocation>
        <location evidence="1">Membrane</location>
    </subcellularLocation>
</comment>
<evidence type="ECO:0000313" key="11">
    <source>
        <dbReference type="RefSeq" id="XP_017772408.1"/>
    </source>
</evidence>
<evidence type="ECO:0000313" key="8">
    <source>
        <dbReference type="Proteomes" id="UP000695000"/>
    </source>
</evidence>
<sequence length="191" mass="22064">MRSLIVFIGVFVLFAQAQAQSYENNRCRCVCPSISTVTNSSESSHKSRIIRIANVLPNKCNCEGVILPIYEEQLQNKSQEFCPRCECNFEYRNINIIKYVVIIVIWVISTLVIYMAFLIILDPLLNKRNKGSYQEHTNEEDETAAGVGGPMAHNMSVRGNVLNRVGHQQDKWKRQVKEQRRNIYDRHTMLN</sequence>
<accession>A0ABM1MCV8</accession>
<evidence type="ECO:0000256" key="4">
    <source>
        <dbReference type="ARBA" id="ARBA00022989"/>
    </source>
</evidence>
<keyword evidence="5 6" id="KW-0472">Membrane</keyword>
<proteinExistence type="inferred from homology"/>
<evidence type="ECO:0000313" key="10">
    <source>
        <dbReference type="RefSeq" id="XP_017772407.1"/>
    </source>
</evidence>
<protein>
    <submittedName>
        <fullName evidence="9 10">Uncharacterized protein CG1161</fullName>
    </submittedName>
</protein>
<evidence type="ECO:0000256" key="3">
    <source>
        <dbReference type="ARBA" id="ARBA00022692"/>
    </source>
</evidence>
<dbReference type="RefSeq" id="XP_017772406.1">
    <property type="nucleotide sequence ID" value="XM_017916917.1"/>
</dbReference>